<name>A0A0C3QJU0_9AGAM</name>
<sequence length="205" mass="20937">MLARAIIHLALLFAGEAIADQVHKARDVTTEVVIAVTDGGTTRLTTITSIITPTYVPNATYGIPTSTEISSEDLISTHPPIDTSTACYCYIPVTTGTTEIQTLTVHGPTPTTMTVTVIPASPDTAATRTICPCEPSSTNYVSVPTTNAGVIPTTQSVAAAAVQETSGVDDSLLLNANGAVPGATPVHLVGVATFLGLVGAGAMFL</sequence>
<evidence type="ECO:0000313" key="3">
    <source>
        <dbReference type="Proteomes" id="UP000054248"/>
    </source>
</evidence>
<dbReference type="HOGENOM" id="CLU_1403374_0_0_1"/>
<feature type="chain" id="PRO_5002180753" description="GPI anchored protein" evidence="1">
    <location>
        <begin position="20"/>
        <end position="205"/>
    </location>
</feature>
<dbReference type="EMBL" id="KN823008">
    <property type="protein sequence ID" value="KIO27446.1"/>
    <property type="molecule type" value="Genomic_DNA"/>
</dbReference>
<organism evidence="2 3">
    <name type="scientific">Tulasnella calospora MUT 4182</name>
    <dbReference type="NCBI Taxonomy" id="1051891"/>
    <lineage>
        <taxon>Eukaryota</taxon>
        <taxon>Fungi</taxon>
        <taxon>Dikarya</taxon>
        <taxon>Basidiomycota</taxon>
        <taxon>Agaricomycotina</taxon>
        <taxon>Agaricomycetes</taxon>
        <taxon>Cantharellales</taxon>
        <taxon>Tulasnellaceae</taxon>
        <taxon>Tulasnella</taxon>
    </lineage>
</organism>
<dbReference type="OrthoDB" id="3256342at2759"/>
<proteinExistence type="predicted"/>
<evidence type="ECO:0000256" key="1">
    <source>
        <dbReference type="SAM" id="SignalP"/>
    </source>
</evidence>
<evidence type="ECO:0000313" key="2">
    <source>
        <dbReference type="EMBL" id="KIO27446.1"/>
    </source>
</evidence>
<dbReference type="AlphaFoldDB" id="A0A0C3QJU0"/>
<evidence type="ECO:0008006" key="4">
    <source>
        <dbReference type="Google" id="ProtNLM"/>
    </source>
</evidence>
<accession>A0A0C3QJU0</accession>
<keyword evidence="3" id="KW-1185">Reference proteome</keyword>
<reference evidence="2 3" key="1">
    <citation type="submission" date="2014-04" db="EMBL/GenBank/DDBJ databases">
        <authorList>
            <consortium name="DOE Joint Genome Institute"/>
            <person name="Kuo A."/>
            <person name="Girlanda M."/>
            <person name="Perotto S."/>
            <person name="Kohler A."/>
            <person name="Nagy L.G."/>
            <person name="Floudas D."/>
            <person name="Copeland A."/>
            <person name="Barry K.W."/>
            <person name="Cichocki N."/>
            <person name="Veneault-Fourrey C."/>
            <person name="LaButti K."/>
            <person name="Lindquist E.A."/>
            <person name="Lipzen A."/>
            <person name="Lundell T."/>
            <person name="Morin E."/>
            <person name="Murat C."/>
            <person name="Sun H."/>
            <person name="Tunlid A."/>
            <person name="Henrissat B."/>
            <person name="Grigoriev I.V."/>
            <person name="Hibbett D.S."/>
            <person name="Martin F."/>
            <person name="Nordberg H.P."/>
            <person name="Cantor M.N."/>
            <person name="Hua S.X."/>
        </authorList>
    </citation>
    <scope>NUCLEOTIDE SEQUENCE [LARGE SCALE GENOMIC DNA]</scope>
    <source>
        <strain evidence="2 3">MUT 4182</strain>
    </source>
</reference>
<protein>
    <recommendedName>
        <fullName evidence="4">GPI anchored protein</fullName>
    </recommendedName>
</protein>
<feature type="signal peptide" evidence="1">
    <location>
        <begin position="1"/>
        <end position="19"/>
    </location>
</feature>
<gene>
    <name evidence="2" type="ORF">M407DRAFT_23265</name>
</gene>
<reference evidence="3" key="2">
    <citation type="submission" date="2015-01" db="EMBL/GenBank/DDBJ databases">
        <title>Evolutionary Origins and Diversification of the Mycorrhizal Mutualists.</title>
        <authorList>
            <consortium name="DOE Joint Genome Institute"/>
            <consortium name="Mycorrhizal Genomics Consortium"/>
            <person name="Kohler A."/>
            <person name="Kuo A."/>
            <person name="Nagy L.G."/>
            <person name="Floudas D."/>
            <person name="Copeland A."/>
            <person name="Barry K.W."/>
            <person name="Cichocki N."/>
            <person name="Veneault-Fourrey C."/>
            <person name="LaButti K."/>
            <person name="Lindquist E.A."/>
            <person name="Lipzen A."/>
            <person name="Lundell T."/>
            <person name="Morin E."/>
            <person name="Murat C."/>
            <person name="Riley R."/>
            <person name="Ohm R."/>
            <person name="Sun H."/>
            <person name="Tunlid A."/>
            <person name="Henrissat B."/>
            <person name="Grigoriev I.V."/>
            <person name="Hibbett D.S."/>
            <person name="Martin F."/>
        </authorList>
    </citation>
    <scope>NUCLEOTIDE SEQUENCE [LARGE SCALE GENOMIC DNA]</scope>
    <source>
        <strain evidence="3">MUT 4182</strain>
    </source>
</reference>
<keyword evidence="1" id="KW-0732">Signal</keyword>
<dbReference type="Proteomes" id="UP000054248">
    <property type="component" value="Unassembled WGS sequence"/>
</dbReference>